<evidence type="ECO:0000313" key="1">
    <source>
        <dbReference type="Proteomes" id="UP000095283"/>
    </source>
</evidence>
<name>A0A1I7W631_HETBA</name>
<organism evidence="1 2">
    <name type="scientific">Heterorhabditis bacteriophora</name>
    <name type="common">Entomopathogenic nematode worm</name>
    <dbReference type="NCBI Taxonomy" id="37862"/>
    <lineage>
        <taxon>Eukaryota</taxon>
        <taxon>Metazoa</taxon>
        <taxon>Ecdysozoa</taxon>
        <taxon>Nematoda</taxon>
        <taxon>Chromadorea</taxon>
        <taxon>Rhabditida</taxon>
        <taxon>Rhabditina</taxon>
        <taxon>Rhabditomorpha</taxon>
        <taxon>Strongyloidea</taxon>
        <taxon>Heterorhabditidae</taxon>
        <taxon>Heterorhabditis</taxon>
    </lineage>
</organism>
<sequence length="22" mass="2413">MAGTLAKTALKDELFFLKISNT</sequence>
<keyword evidence="1" id="KW-1185">Reference proteome</keyword>
<reference evidence="2" key="1">
    <citation type="submission" date="2016-11" db="UniProtKB">
        <authorList>
            <consortium name="WormBaseParasite"/>
        </authorList>
    </citation>
    <scope>IDENTIFICATION</scope>
</reference>
<proteinExistence type="predicted"/>
<dbReference type="WBParaSite" id="Hba_00066">
    <property type="protein sequence ID" value="Hba_00066"/>
    <property type="gene ID" value="Hba_00066"/>
</dbReference>
<evidence type="ECO:0000313" key="2">
    <source>
        <dbReference type="WBParaSite" id="Hba_00066"/>
    </source>
</evidence>
<dbReference type="Proteomes" id="UP000095283">
    <property type="component" value="Unplaced"/>
</dbReference>
<dbReference type="AlphaFoldDB" id="A0A1I7W631"/>
<accession>A0A1I7W631</accession>
<protein>
    <submittedName>
        <fullName evidence="2">Cytochrome b</fullName>
    </submittedName>
</protein>